<name>A0AAW2RZK9_SESRA</name>
<dbReference type="AlphaFoldDB" id="A0AAW2RZK9"/>
<accession>A0AAW2RZK9</accession>
<sequence length="62" mass="6339">MSDGVTTHGGAVAYTLSRRAAATICCITSNKAGDNSSVDVSKNVLRWGRSAVGPTTREGRGA</sequence>
<proteinExistence type="predicted"/>
<gene>
    <name evidence="1" type="ORF">Sradi_2965900</name>
</gene>
<protein>
    <submittedName>
        <fullName evidence="1">Uncharacterized protein</fullName>
    </submittedName>
</protein>
<evidence type="ECO:0000313" key="1">
    <source>
        <dbReference type="EMBL" id="KAL0385716.1"/>
    </source>
</evidence>
<comment type="caution">
    <text evidence="1">The sequence shown here is derived from an EMBL/GenBank/DDBJ whole genome shotgun (WGS) entry which is preliminary data.</text>
</comment>
<dbReference type="EMBL" id="JACGWJ010000012">
    <property type="protein sequence ID" value="KAL0385716.1"/>
    <property type="molecule type" value="Genomic_DNA"/>
</dbReference>
<reference evidence="1" key="2">
    <citation type="journal article" date="2024" name="Plant">
        <title>Genomic evolution and insights into agronomic trait innovations of Sesamum species.</title>
        <authorList>
            <person name="Miao H."/>
            <person name="Wang L."/>
            <person name="Qu L."/>
            <person name="Liu H."/>
            <person name="Sun Y."/>
            <person name="Le M."/>
            <person name="Wang Q."/>
            <person name="Wei S."/>
            <person name="Zheng Y."/>
            <person name="Lin W."/>
            <person name="Duan Y."/>
            <person name="Cao H."/>
            <person name="Xiong S."/>
            <person name="Wang X."/>
            <person name="Wei L."/>
            <person name="Li C."/>
            <person name="Ma Q."/>
            <person name="Ju M."/>
            <person name="Zhao R."/>
            <person name="Li G."/>
            <person name="Mu C."/>
            <person name="Tian Q."/>
            <person name="Mei H."/>
            <person name="Zhang T."/>
            <person name="Gao T."/>
            <person name="Zhang H."/>
        </authorList>
    </citation>
    <scope>NUCLEOTIDE SEQUENCE</scope>
    <source>
        <strain evidence="1">G02</strain>
    </source>
</reference>
<organism evidence="1">
    <name type="scientific">Sesamum radiatum</name>
    <name type="common">Black benniseed</name>
    <dbReference type="NCBI Taxonomy" id="300843"/>
    <lineage>
        <taxon>Eukaryota</taxon>
        <taxon>Viridiplantae</taxon>
        <taxon>Streptophyta</taxon>
        <taxon>Embryophyta</taxon>
        <taxon>Tracheophyta</taxon>
        <taxon>Spermatophyta</taxon>
        <taxon>Magnoliopsida</taxon>
        <taxon>eudicotyledons</taxon>
        <taxon>Gunneridae</taxon>
        <taxon>Pentapetalae</taxon>
        <taxon>asterids</taxon>
        <taxon>lamiids</taxon>
        <taxon>Lamiales</taxon>
        <taxon>Pedaliaceae</taxon>
        <taxon>Sesamum</taxon>
    </lineage>
</organism>
<reference evidence="1" key="1">
    <citation type="submission" date="2020-06" db="EMBL/GenBank/DDBJ databases">
        <authorList>
            <person name="Li T."/>
            <person name="Hu X."/>
            <person name="Zhang T."/>
            <person name="Song X."/>
            <person name="Zhang H."/>
            <person name="Dai N."/>
            <person name="Sheng W."/>
            <person name="Hou X."/>
            <person name="Wei L."/>
        </authorList>
    </citation>
    <scope>NUCLEOTIDE SEQUENCE</scope>
    <source>
        <strain evidence="1">G02</strain>
        <tissue evidence="1">Leaf</tissue>
    </source>
</reference>